<dbReference type="AlphaFoldDB" id="A0ABD6EXU4"/>
<evidence type="ECO:0000259" key="3">
    <source>
        <dbReference type="Pfam" id="PF20929"/>
    </source>
</evidence>
<feature type="domain" description="Programmed cell death protein 10 dimerisation" evidence="3">
    <location>
        <begin position="6"/>
        <end position="70"/>
    </location>
</feature>
<dbReference type="GO" id="GO:0005737">
    <property type="term" value="C:cytoplasm"/>
    <property type="evidence" value="ECO:0007669"/>
    <property type="project" value="UniProtKB-SubCell"/>
</dbReference>
<dbReference type="InterPro" id="IPR053750">
    <property type="entry name" value="PDCD10_Homolog"/>
</dbReference>
<reference evidence="4 5" key="1">
    <citation type="submission" date="2024-08" db="EMBL/GenBank/DDBJ databases">
        <title>Gnathostoma spinigerum genome.</title>
        <authorList>
            <person name="Gonzalez-Bertolin B."/>
            <person name="Monzon S."/>
            <person name="Zaballos A."/>
            <person name="Jimenez P."/>
            <person name="Dekumyoy P."/>
            <person name="Varona S."/>
            <person name="Cuesta I."/>
            <person name="Sumanam S."/>
            <person name="Adisakwattana P."/>
            <person name="Gasser R.B."/>
            <person name="Hernandez-Gonzalez A."/>
            <person name="Young N.D."/>
            <person name="Perteguer M.J."/>
        </authorList>
    </citation>
    <scope>NUCLEOTIDE SEQUENCE [LARGE SCALE GENOMIC DNA]</scope>
    <source>
        <strain evidence="4">AL3</strain>
        <tissue evidence="4">Liver</tissue>
    </source>
</reference>
<sequence>MGEEGGYLGAMTFQCLFSGVIDKLIQARKDDPYASQVLSNLRSVLQEADATSPSFLFDFTKILLSDAGLNINLQVFMRFTSEPSSNIHALFDICQMSVS</sequence>
<proteinExistence type="predicted"/>
<evidence type="ECO:0000256" key="1">
    <source>
        <dbReference type="ARBA" id="ARBA00004496"/>
    </source>
</evidence>
<gene>
    <name evidence="4" type="ORF">AB6A40_008793</name>
</gene>
<dbReference type="Pfam" id="PF20929">
    <property type="entry name" value="PDCD10_N"/>
    <property type="match status" value="1"/>
</dbReference>
<dbReference type="Proteomes" id="UP001608902">
    <property type="component" value="Unassembled WGS sequence"/>
</dbReference>
<comment type="caution">
    <text evidence="4">The sequence shown here is derived from an EMBL/GenBank/DDBJ whole genome shotgun (WGS) entry which is preliminary data.</text>
</comment>
<comment type="subcellular location">
    <subcellularLocation>
        <location evidence="1">Cytoplasm</location>
    </subcellularLocation>
</comment>
<evidence type="ECO:0000313" key="5">
    <source>
        <dbReference type="Proteomes" id="UP001608902"/>
    </source>
</evidence>
<organism evidence="4 5">
    <name type="scientific">Gnathostoma spinigerum</name>
    <dbReference type="NCBI Taxonomy" id="75299"/>
    <lineage>
        <taxon>Eukaryota</taxon>
        <taxon>Metazoa</taxon>
        <taxon>Ecdysozoa</taxon>
        <taxon>Nematoda</taxon>
        <taxon>Chromadorea</taxon>
        <taxon>Rhabditida</taxon>
        <taxon>Spirurina</taxon>
        <taxon>Gnathostomatomorpha</taxon>
        <taxon>Gnathostomatoidea</taxon>
        <taxon>Gnathostomatidae</taxon>
        <taxon>Gnathostoma</taxon>
    </lineage>
</organism>
<name>A0ABD6EXU4_9BILA</name>
<evidence type="ECO:0000313" key="4">
    <source>
        <dbReference type="EMBL" id="MFH4982084.1"/>
    </source>
</evidence>
<keyword evidence="5" id="KW-1185">Reference proteome</keyword>
<keyword evidence="2" id="KW-0963">Cytoplasm</keyword>
<evidence type="ECO:0000256" key="2">
    <source>
        <dbReference type="ARBA" id="ARBA00022490"/>
    </source>
</evidence>
<protein>
    <recommendedName>
        <fullName evidence="3">Programmed cell death protein 10 dimerisation domain-containing protein</fullName>
    </recommendedName>
</protein>
<dbReference type="InterPro" id="IPR048288">
    <property type="entry name" value="PDCD10_N"/>
</dbReference>
<accession>A0ABD6EXU4</accession>
<dbReference type="EMBL" id="JBGFUD010008459">
    <property type="protein sequence ID" value="MFH4982084.1"/>
    <property type="molecule type" value="Genomic_DNA"/>
</dbReference>
<dbReference type="Gene3D" id="1.20.120.1950">
    <property type="match status" value="1"/>
</dbReference>